<feature type="transmembrane region" description="Helical" evidence="5">
    <location>
        <begin position="154"/>
        <end position="174"/>
    </location>
</feature>
<feature type="transmembrane region" description="Helical" evidence="5">
    <location>
        <begin position="122"/>
        <end position="142"/>
    </location>
</feature>
<name>A0AAJ5X8F8_9SPHN</name>
<keyword evidence="4 5" id="KW-0472">Membrane</keyword>
<dbReference type="EMBL" id="CP119316">
    <property type="protein sequence ID" value="WEK46491.1"/>
    <property type="molecule type" value="Genomic_DNA"/>
</dbReference>
<organism evidence="7 8">
    <name type="scientific">Candidatus Andeanibacterium colombiense</name>
    <dbReference type="NCBI Taxonomy" id="3121345"/>
    <lineage>
        <taxon>Bacteria</taxon>
        <taxon>Pseudomonadati</taxon>
        <taxon>Pseudomonadota</taxon>
        <taxon>Alphaproteobacteria</taxon>
        <taxon>Sphingomonadales</taxon>
        <taxon>Sphingomonadaceae</taxon>
        <taxon>Candidatus Andeanibacterium</taxon>
    </lineage>
</organism>
<dbReference type="Proteomes" id="UP001218362">
    <property type="component" value="Chromosome"/>
</dbReference>
<feature type="transmembrane region" description="Helical" evidence="5">
    <location>
        <begin position="362"/>
        <end position="386"/>
    </location>
</feature>
<feature type="transmembrane region" description="Helical" evidence="5">
    <location>
        <begin position="425"/>
        <end position="443"/>
    </location>
</feature>
<evidence type="ECO:0000256" key="3">
    <source>
        <dbReference type="ARBA" id="ARBA00022989"/>
    </source>
</evidence>
<dbReference type="InterPro" id="IPR011701">
    <property type="entry name" value="MFS"/>
</dbReference>
<dbReference type="GO" id="GO:0005886">
    <property type="term" value="C:plasma membrane"/>
    <property type="evidence" value="ECO:0007669"/>
    <property type="project" value="TreeGrafter"/>
</dbReference>
<dbReference type="InterPro" id="IPR020846">
    <property type="entry name" value="MFS_dom"/>
</dbReference>
<accession>A0AAJ5X8F8</accession>
<dbReference type="Pfam" id="PF07690">
    <property type="entry name" value="MFS_1"/>
    <property type="match status" value="1"/>
</dbReference>
<evidence type="ECO:0000259" key="6">
    <source>
        <dbReference type="PROSITE" id="PS50850"/>
    </source>
</evidence>
<protein>
    <submittedName>
        <fullName evidence="7">MFS transporter</fullName>
    </submittedName>
</protein>
<evidence type="ECO:0000256" key="1">
    <source>
        <dbReference type="ARBA" id="ARBA00004141"/>
    </source>
</evidence>
<feature type="transmembrane region" description="Helical" evidence="5">
    <location>
        <begin position="97"/>
        <end position="116"/>
    </location>
</feature>
<comment type="subcellular location">
    <subcellularLocation>
        <location evidence="1">Membrane</location>
        <topology evidence="1">Multi-pass membrane protein</topology>
    </subcellularLocation>
</comment>
<evidence type="ECO:0000313" key="7">
    <source>
        <dbReference type="EMBL" id="WEK46491.1"/>
    </source>
</evidence>
<evidence type="ECO:0000256" key="4">
    <source>
        <dbReference type="ARBA" id="ARBA00023136"/>
    </source>
</evidence>
<gene>
    <name evidence="7" type="ORF">P0Y56_16010</name>
</gene>
<dbReference type="GO" id="GO:0046943">
    <property type="term" value="F:carboxylic acid transmembrane transporter activity"/>
    <property type="evidence" value="ECO:0007669"/>
    <property type="project" value="TreeGrafter"/>
</dbReference>
<dbReference type="PROSITE" id="PS50850">
    <property type="entry name" value="MFS"/>
    <property type="match status" value="1"/>
</dbReference>
<evidence type="ECO:0000256" key="5">
    <source>
        <dbReference type="SAM" id="Phobius"/>
    </source>
</evidence>
<feature type="transmembrane region" description="Helical" evidence="5">
    <location>
        <begin position="304"/>
        <end position="323"/>
    </location>
</feature>
<keyword evidence="2 5" id="KW-0812">Transmembrane</keyword>
<evidence type="ECO:0000313" key="8">
    <source>
        <dbReference type="Proteomes" id="UP001218362"/>
    </source>
</evidence>
<feature type="transmembrane region" description="Helical" evidence="5">
    <location>
        <begin position="398"/>
        <end position="419"/>
    </location>
</feature>
<dbReference type="SUPFAM" id="SSF103473">
    <property type="entry name" value="MFS general substrate transporter"/>
    <property type="match status" value="1"/>
</dbReference>
<dbReference type="PANTHER" id="PTHR23508:SF10">
    <property type="entry name" value="CARBOXYLIC ACID TRANSPORTER PROTEIN HOMOLOG"/>
    <property type="match status" value="1"/>
</dbReference>
<dbReference type="InterPro" id="IPR036259">
    <property type="entry name" value="MFS_trans_sf"/>
</dbReference>
<sequence>MGDSTSTAADAKSVNLNDLLDQGGWGGFQKSILVLMALAYLVDGVANQSLGLAIPSLMQEWGLPREAFASIAAIGLFGLTIGAVVGGMLGDRFGRRTMMVVSTGFFGLLTIAQAWATNPHELLILRFFDGLGIGAMIPNGAAMISEFTPKRSRAVALAVGMTFIAVGGMIAGLIGNALLGPYGWEGLFVALGGIAVAVSALLLVALPESPIYLANSGASQQRLRAIAQRCGLAVGKAGITANDPRAAATHRTPISALFTGGVASSTIFLWLAFFFCLLANYSMFSWVPAMLAGLGFPPPVTGLGMTWLSFGGVVGGMGSGWLIQKFGSKIVVLTMSAGGVIAALALGTMINGGPQPLSTILGFLFVIGTFSSGLLNGLYTFSAFLYPDSARGTGVGAAAAAGRIGAIASSYAGVIALGMGGASSYFVLIAGSLAVSLAGVALIKRQIPKGG</sequence>
<feature type="domain" description="Major facilitator superfamily (MFS) profile" evidence="6">
    <location>
        <begin position="32"/>
        <end position="448"/>
    </location>
</feature>
<feature type="transmembrane region" description="Helical" evidence="5">
    <location>
        <begin position="254"/>
        <end position="284"/>
    </location>
</feature>
<feature type="transmembrane region" description="Helical" evidence="5">
    <location>
        <begin position="186"/>
        <end position="206"/>
    </location>
</feature>
<dbReference type="KEGG" id="acob:P0Y56_16010"/>
<dbReference type="AlphaFoldDB" id="A0AAJ5X8F8"/>
<evidence type="ECO:0000256" key="2">
    <source>
        <dbReference type="ARBA" id="ARBA00022692"/>
    </source>
</evidence>
<keyword evidence="3 5" id="KW-1133">Transmembrane helix</keyword>
<feature type="transmembrane region" description="Helical" evidence="5">
    <location>
        <begin position="67"/>
        <end position="90"/>
    </location>
</feature>
<proteinExistence type="predicted"/>
<reference evidence="7" key="1">
    <citation type="submission" date="2023-03" db="EMBL/GenBank/DDBJ databases">
        <title>Andean soil-derived lignocellulolytic bacterial consortium as a source of novel taxa and putative plastic-active enzymes.</title>
        <authorList>
            <person name="Diaz-Garcia L."/>
            <person name="Chuvochina M."/>
            <person name="Feuerriegel G."/>
            <person name="Bunk B."/>
            <person name="Sproer C."/>
            <person name="Streit W.R."/>
            <person name="Rodriguez L.M."/>
            <person name="Overmann J."/>
            <person name="Jimenez D.J."/>
        </authorList>
    </citation>
    <scope>NUCLEOTIDE SEQUENCE</scope>
    <source>
        <strain evidence="7">MAG 26</strain>
    </source>
</reference>
<dbReference type="PANTHER" id="PTHR23508">
    <property type="entry name" value="CARBOXYLIC ACID TRANSPORTER PROTEIN HOMOLOG"/>
    <property type="match status" value="1"/>
</dbReference>
<dbReference type="Gene3D" id="1.20.1250.20">
    <property type="entry name" value="MFS general substrate transporter like domains"/>
    <property type="match status" value="1"/>
</dbReference>
<feature type="transmembrane region" description="Helical" evidence="5">
    <location>
        <begin position="330"/>
        <end position="350"/>
    </location>
</feature>